<organism evidence="8 9">
    <name type="scientific">Oceanicola granulosus (strain ATCC BAA-861 / DSM 15982 / KCTC 12143 / HTCC2516)</name>
    <dbReference type="NCBI Taxonomy" id="314256"/>
    <lineage>
        <taxon>Bacteria</taxon>
        <taxon>Pseudomonadati</taxon>
        <taxon>Pseudomonadota</taxon>
        <taxon>Alphaproteobacteria</taxon>
        <taxon>Rhodobacterales</taxon>
        <taxon>Roseobacteraceae</taxon>
        <taxon>Oceanicola</taxon>
    </lineage>
</organism>
<comment type="function">
    <text evidence="6">Membrane-associated protein that warps the membrane surface to access and bind aromatic isoprenes with high specificity, including ubiquinone (CoQ) isoprene intermediates and presents them directly to COQ7, therefore facilitating the COQ7-mediated hydroxylase step. Participates in the biosynthesis of coenzyme Q, also named ubiquinone, an essential lipid-soluble electron transporter for aerobic cellular respiration.</text>
</comment>
<evidence type="ECO:0000259" key="7">
    <source>
        <dbReference type="Pfam" id="PF08511"/>
    </source>
</evidence>
<proteinExistence type="inferred from homology"/>
<evidence type="ECO:0000256" key="3">
    <source>
        <dbReference type="ARBA" id="ARBA00022688"/>
    </source>
</evidence>
<dbReference type="InterPro" id="IPR013718">
    <property type="entry name" value="COQ9_C"/>
</dbReference>
<dbReference type="NCBIfam" id="TIGR02396">
    <property type="entry name" value="diverge_rpsU"/>
    <property type="match status" value="1"/>
</dbReference>
<sequence length="219" mass="24334">MEAILPHVAFDGWSDAAFRRAAADRGMTEAAARVVAPRGAVDLAVTYHRQGDEAMRAALVKEDLSALRFRDRIARAVRLRLDVITDREAVRRSTALFALPHLAAEGGRQVWDTADAIWTALGDSSDDINWYTKRMTLSAVYASAVLYWLGDDSLDQQATTDFIDRRIDDVMQIEKLKAQVNDNRLLRPLLGPLGALMGRVRPPARTPPLDLPGSWTTPR</sequence>
<dbReference type="HOGENOM" id="CLU_057411_3_0_5"/>
<reference evidence="8 9" key="1">
    <citation type="journal article" date="2010" name="J. Bacteriol.">
        <title>Genome sequences of Oceanicola granulosus HTCC2516(T) and Oceanicola batsensis HTCC2597(TDelta).</title>
        <authorList>
            <person name="Thrash J.C."/>
            <person name="Cho J.C."/>
            <person name="Vergin K.L."/>
            <person name="Giovannoni S.J."/>
        </authorList>
    </citation>
    <scope>NUCLEOTIDE SEQUENCE [LARGE SCALE GENOMIC DNA]</scope>
    <source>
        <strain evidence="9">ATCC BAA-861 / DSM 15982 / KCTC 12143 / HTCC2516</strain>
    </source>
</reference>
<gene>
    <name evidence="8" type="ORF">OG2516_09163</name>
</gene>
<protein>
    <recommendedName>
        <fullName evidence="7">COQ9 C-terminal domain-containing protein</fullName>
    </recommendedName>
</protein>
<dbReference type="STRING" id="314256.OG2516_09163"/>
<dbReference type="PANTHER" id="PTHR21427">
    <property type="entry name" value="UBIQUINONE BIOSYNTHESIS PROTEIN COQ9, MITOCHONDRIAL"/>
    <property type="match status" value="1"/>
</dbReference>
<evidence type="ECO:0000256" key="5">
    <source>
        <dbReference type="ARBA" id="ARBA00023121"/>
    </source>
</evidence>
<comment type="similarity">
    <text evidence="2">Belongs to the COQ9 family.</text>
</comment>
<evidence type="ECO:0000313" key="9">
    <source>
        <dbReference type="Proteomes" id="UP000003635"/>
    </source>
</evidence>
<dbReference type="Gene3D" id="1.10.357.10">
    <property type="entry name" value="Tetracycline Repressor, domain 2"/>
    <property type="match status" value="1"/>
</dbReference>
<keyword evidence="3" id="KW-0831">Ubiquinone biosynthesis</keyword>
<dbReference type="Proteomes" id="UP000003635">
    <property type="component" value="Unassembled WGS sequence"/>
</dbReference>
<feature type="domain" description="COQ9 C-terminal" evidence="7">
    <location>
        <begin position="105"/>
        <end position="174"/>
    </location>
</feature>
<evidence type="ECO:0000256" key="6">
    <source>
        <dbReference type="ARBA" id="ARBA00058104"/>
    </source>
</evidence>
<dbReference type="GO" id="GO:0008289">
    <property type="term" value="F:lipid binding"/>
    <property type="evidence" value="ECO:0007669"/>
    <property type="project" value="UniProtKB-KW"/>
</dbReference>
<keyword evidence="4" id="KW-0809">Transit peptide</keyword>
<keyword evidence="5" id="KW-0446">Lipid-binding</keyword>
<keyword evidence="9" id="KW-1185">Reference proteome</keyword>
<evidence type="ECO:0000256" key="1">
    <source>
        <dbReference type="ARBA" id="ARBA00004749"/>
    </source>
</evidence>
<comment type="caution">
    <text evidence="8">The sequence shown here is derived from an EMBL/GenBank/DDBJ whole genome shotgun (WGS) entry which is preliminary data.</text>
</comment>
<dbReference type="GO" id="GO:0006744">
    <property type="term" value="P:ubiquinone biosynthetic process"/>
    <property type="evidence" value="ECO:0007669"/>
    <property type="project" value="UniProtKB-KW"/>
</dbReference>
<name>Q2CA89_OCEGH</name>
<accession>Q2CA89</accession>
<dbReference type="PANTHER" id="PTHR21427:SF19">
    <property type="entry name" value="UBIQUINONE BIOSYNTHESIS PROTEIN COQ9, MITOCHONDRIAL"/>
    <property type="match status" value="1"/>
</dbReference>
<comment type="pathway">
    <text evidence="1">Cofactor biosynthesis; ubiquinone biosynthesis.</text>
</comment>
<evidence type="ECO:0000256" key="4">
    <source>
        <dbReference type="ARBA" id="ARBA00022946"/>
    </source>
</evidence>
<evidence type="ECO:0000313" key="8">
    <source>
        <dbReference type="EMBL" id="EAR49595.1"/>
    </source>
</evidence>
<dbReference type="AlphaFoldDB" id="Q2CA89"/>
<dbReference type="InterPro" id="IPR012762">
    <property type="entry name" value="Ubiq_biosynth_COQ9"/>
</dbReference>
<dbReference type="EMBL" id="AAOT01000058">
    <property type="protein sequence ID" value="EAR49595.1"/>
    <property type="molecule type" value="Genomic_DNA"/>
</dbReference>
<dbReference type="eggNOG" id="COG5590">
    <property type="taxonomic scope" value="Bacteria"/>
</dbReference>
<dbReference type="Pfam" id="PF08511">
    <property type="entry name" value="COQ9"/>
    <property type="match status" value="1"/>
</dbReference>
<evidence type="ECO:0000256" key="2">
    <source>
        <dbReference type="ARBA" id="ARBA00010766"/>
    </source>
</evidence>